<dbReference type="Proteomes" id="UP000198915">
    <property type="component" value="Unassembled WGS sequence"/>
</dbReference>
<dbReference type="GeneID" id="301132048"/>
<keyword evidence="1 3" id="KW-0238">DNA-binding</keyword>
<name>A0A1I3SIW0_9BACL</name>
<organism evidence="3 4">
    <name type="scientific">Brevibacillus centrosporus</name>
    <dbReference type="NCBI Taxonomy" id="54910"/>
    <lineage>
        <taxon>Bacteria</taxon>
        <taxon>Bacillati</taxon>
        <taxon>Bacillota</taxon>
        <taxon>Bacilli</taxon>
        <taxon>Bacillales</taxon>
        <taxon>Paenibacillaceae</taxon>
        <taxon>Brevibacillus</taxon>
    </lineage>
</organism>
<reference evidence="4" key="1">
    <citation type="submission" date="2016-10" db="EMBL/GenBank/DDBJ databases">
        <authorList>
            <person name="Varghese N."/>
            <person name="Submissions S."/>
        </authorList>
    </citation>
    <scope>NUCLEOTIDE SEQUENCE [LARGE SCALE GENOMIC DNA]</scope>
    <source>
        <strain evidence="4">OK042</strain>
    </source>
</reference>
<feature type="domain" description="HTH marR-type" evidence="2">
    <location>
        <begin position="3"/>
        <end position="137"/>
    </location>
</feature>
<sequence length="139" mass="16102">MKEQTIFEIIHNMDKVTNNLIIQWNKMFNEDLGVSHILVLGHLKQSGRSRPSDIARALGLTPPTLTHLSEKLVRKKLAIRIIDESDRRIIYLGITDKGVEMVNRANQEGQALRRNLFEKLTDEERQQLLKIYEKLNASQ</sequence>
<dbReference type="AlphaFoldDB" id="A0A1I3SIW0"/>
<dbReference type="GO" id="GO:0003700">
    <property type="term" value="F:DNA-binding transcription factor activity"/>
    <property type="evidence" value="ECO:0007669"/>
    <property type="project" value="InterPro"/>
</dbReference>
<dbReference type="PRINTS" id="PR00598">
    <property type="entry name" value="HTHMARR"/>
</dbReference>
<evidence type="ECO:0000256" key="1">
    <source>
        <dbReference type="ARBA" id="ARBA00023125"/>
    </source>
</evidence>
<dbReference type="SMART" id="SM00347">
    <property type="entry name" value="HTH_MARR"/>
    <property type="match status" value="1"/>
</dbReference>
<dbReference type="InterPro" id="IPR036388">
    <property type="entry name" value="WH-like_DNA-bd_sf"/>
</dbReference>
<protein>
    <submittedName>
        <fullName evidence="3">DNA-binding transcriptional regulator, MarR family</fullName>
    </submittedName>
</protein>
<dbReference type="InterPro" id="IPR000835">
    <property type="entry name" value="HTH_MarR-typ"/>
</dbReference>
<dbReference type="InterPro" id="IPR036390">
    <property type="entry name" value="WH_DNA-bd_sf"/>
</dbReference>
<dbReference type="STRING" id="1884381.SAMN05518846_104189"/>
<proteinExistence type="predicted"/>
<keyword evidence="4" id="KW-1185">Reference proteome</keyword>
<dbReference type="GO" id="GO:0003677">
    <property type="term" value="F:DNA binding"/>
    <property type="evidence" value="ECO:0007669"/>
    <property type="project" value="UniProtKB-KW"/>
</dbReference>
<dbReference type="EMBL" id="FORT01000004">
    <property type="protein sequence ID" value="SFJ58603.1"/>
    <property type="molecule type" value="Genomic_DNA"/>
</dbReference>
<dbReference type="RefSeq" id="WP_092267651.1">
    <property type="nucleotide sequence ID" value="NZ_BJOE01000035.1"/>
</dbReference>
<evidence type="ECO:0000259" key="2">
    <source>
        <dbReference type="PROSITE" id="PS50995"/>
    </source>
</evidence>
<dbReference type="InterPro" id="IPR039422">
    <property type="entry name" value="MarR/SlyA-like"/>
</dbReference>
<dbReference type="PANTHER" id="PTHR33164:SF43">
    <property type="entry name" value="HTH-TYPE TRANSCRIPTIONAL REPRESSOR YETL"/>
    <property type="match status" value="1"/>
</dbReference>
<dbReference type="GO" id="GO:0006950">
    <property type="term" value="P:response to stress"/>
    <property type="evidence" value="ECO:0007669"/>
    <property type="project" value="TreeGrafter"/>
</dbReference>
<dbReference type="Gene3D" id="1.10.10.10">
    <property type="entry name" value="Winged helix-like DNA-binding domain superfamily/Winged helix DNA-binding domain"/>
    <property type="match status" value="1"/>
</dbReference>
<gene>
    <name evidence="3" type="ORF">SAMN05518846_104189</name>
</gene>
<evidence type="ECO:0000313" key="3">
    <source>
        <dbReference type="EMBL" id="SFJ58603.1"/>
    </source>
</evidence>
<dbReference type="SUPFAM" id="SSF46785">
    <property type="entry name" value="Winged helix' DNA-binding domain"/>
    <property type="match status" value="1"/>
</dbReference>
<dbReference type="PROSITE" id="PS50995">
    <property type="entry name" value="HTH_MARR_2"/>
    <property type="match status" value="1"/>
</dbReference>
<evidence type="ECO:0000313" key="4">
    <source>
        <dbReference type="Proteomes" id="UP000198915"/>
    </source>
</evidence>
<dbReference type="PANTHER" id="PTHR33164">
    <property type="entry name" value="TRANSCRIPTIONAL REGULATOR, MARR FAMILY"/>
    <property type="match status" value="1"/>
</dbReference>
<accession>A0A1I3SIW0</accession>
<dbReference type="Pfam" id="PF01047">
    <property type="entry name" value="MarR"/>
    <property type="match status" value="1"/>
</dbReference>